<evidence type="ECO:0000256" key="1">
    <source>
        <dbReference type="SAM" id="MobiDB-lite"/>
    </source>
</evidence>
<dbReference type="OrthoDB" id="10429376at2759"/>
<organism evidence="2 3">
    <name type="scientific">Antrodiella citrinella</name>
    <dbReference type="NCBI Taxonomy" id="2447956"/>
    <lineage>
        <taxon>Eukaryota</taxon>
        <taxon>Fungi</taxon>
        <taxon>Dikarya</taxon>
        <taxon>Basidiomycota</taxon>
        <taxon>Agaricomycotina</taxon>
        <taxon>Agaricomycetes</taxon>
        <taxon>Polyporales</taxon>
        <taxon>Steccherinaceae</taxon>
        <taxon>Antrodiella</taxon>
    </lineage>
</organism>
<keyword evidence="3" id="KW-1185">Reference proteome</keyword>
<accession>A0A4S4MQI1</accession>
<evidence type="ECO:0000313" key="2">
    <source>
        <dbReference type="EMBL" id="THH27637.1"/>
    </source>
</evidence>
<evidence type="ECO:0000313" key="3">
    <source>
        <dbReference type="Proteomes" id="UP000308730"/>
    </source>
</evidence>
<dbReference type="EMBL" id="SGPM01000236">
    <property type="protein sequence ID" value="THH27637.1"/>
    <property type="molecule type" value="Genomic_DNA"/>
</dbReference>
<name>A0A4S4MQI1_9APHY</name>
<dbReference type="AlphaFoldDB" id="A0A4S4MQI1"/>
<proteinExistence type="predicted"/>
<comment type="caution">
    <text evidence="2">The sequence shown here is derived from an EMBL/GenBank/DDBJ whole genome shotgun (WGS) entry which is preliminary data.</text>
</comment>
<reference evidence="2 3" key="1">
    <citation type="submission" date="2019-02" db="EMBL/GenBank/DDBJ databases">
        <title>Genome sequencing of the rare red list fungi Antrodiella citrinella (Flaviporus citrinellus).</title>
        <authorList>
            <person name="Buettner E."/>
            <person name="Kellner H."/>
        </authorList>
    </citation>
    <scope>NUCLEOTIDE SEQUENCE [LARGE SCALE GENOMIC DNA]</scope>
    <source>
        <strain evidence="2 3">DSM 108506</strain>
    </source>
</reference>
<gene>
    <name evidence="2" type="ORF">EUX98_g6544</name>
</gene>
<dbReference type="Proteomes" id="UP000308730">
    <property type="component" value="Unassembled WGS sequence"/>
</dbReference>
<protein>
    <submittedName>
        <fullName evidence="2">Uncharacterized protein</fullName>
    </submittedName>
</protein>
<sequence>MLSGLLSSMKERFFTTSIPDTKLSPPTPQWTTVVLMNKQAPTYAVQRTPSVPDDIYDDDDNRSIDSSSDADSLFSEEMDVVEEQSDATSASAMVMSAKIEAAISAAKPVMVSPPAVPALTSERLREHQALQDFVRAIHNPVTPGAQRYMIFADGYMWARNWREMENMSFSLDKLADTVKRSPWPISMVRSCWKQEFMKLFTYFGGVETHCIILTSSILSPDIHADIIELANSLPLVHRQALFSRLKFRLIQVLDDPQDPVPFNSEYLRDGFRKSLEDHELHDISVTADIVYASECSFHPMKISLQIIHALIPPTSPTITMPRSPVFF</sequence>
<feature type="region of interest" description="Disordered" evidence="1">
    <location>
        <begin position="47"/>
        <end position="72"/>
    </location>
</feature>